<dbReference type="RefSeq" id="WP_290320827.1">
    <property type="nucleotide sequence ID" value="NZ_JAUFPN010000302.1"/>
</dbReference>
<keyword evidence="6" id="KW-1185">Reference proteome</keyword>
<keyword evidence="3" id="KW-0804">Transcription</keyword>
<keyword evidence="2" id="KW-0238">DNA-binding</keyword>
<dbReference type="SMART" id="SM00530">
    <property type="entry name" value="HTH_XRE"/>
    <property type="match status" value="1"/>
</dbReference>
<dbReference type="CDD" id="cd00093">
    <property type="entry name" value="HTH_XRE"/>
    <property type="match status" value="1"/>
</dbReference>
<name>A0ABT8AG95_9PROT</name>
<feature type="domain" description="HTH cro/C1-type" evidence="4">
    <location>
        <begin position="15"/>
        <end position="69"/>
    </location>
</feature>
<evidence type="ECO:0000256" key="3">
    <source>
        <dbReference type="ARBA" id="ARBA00023163"/>
    </source>
</evidence>
<dbReference type="Proteomes" id="UP001529369">
    <property type="component" value="Unassembled WGS sequence"/>
</dbReference>
<dbReference type="PANTHER" id="PTHR46797">
    <property type="entry name" value="HTH-TYPE TRANSCRIPTIONAL REGULATOR"/>
    <property type="match status" value="1"/>
</dbReference>
<evidence type="ECO:0000259" key="4">
    <source>
        <dbReference type="PROSITE" id="PS50943"/>
    </source>
</evidence>
<gene>
    <name evidence="5" type="ORF">QWZ14_30425</name>
</gene>
<protein>
    <submittedName>
        <fullName evidence="5">Helix-turn-helix transcriptional regulator</fullName>
    </submittedName>
</protein>
<evidence type="ECO:0000313" key="5">
    <source>
        <dbReference type="EMBL" id="MDN3568713.1"/>
    </source>
</evidence>
<dbReference type="Pfam" id="PF01381">
    <property type="entry name" value="HTH_3"/>
    <property type="match status" value="1"/>
</dbReference>
<dbReference type="PROSITE" id="PS50943">
    <property type="entry name" value="HTH_CROC1"/>
    <property type="match status" value="1"/>
</dbReference>
<dbReference type="InterPro" id="IPR001387">
    <property type="entry name" value="Cro/C1-type_HTH"/>
</dbReference>
<evidence type="ECO:0000256" key="2">
    <source>
        <dbReference type="ARBA" id="ARBA00023125"/>
    </source>
</evidence>
<dbReference type="InterPro" id="IPR010982">
    <property type="entry name" value="Lambda_DNA-bd_dom_sf"/>
</dbReference>
<comment type="caution">
    <text evidence="5">The sequence shown here is derived from an EMBL/GenBank/DDBJ whole genome shotgun (WGS) entry which is preliminary data.</text>
</comment>
<keyword evidence="1" id="KW-0805">Transcription regulation</keyword>
<accession>A0ABT8AG95</accession>
<evidence type="ECO:0000256" key="1">
    <source>
        <dbReference type="ARBA" id="ARBA00023015"/>
    </source>
</evidence>
<sequence>MDDGNTIRQRFGSRVKDARKAKRLSQEGFADLCGLDRTYVGGVERGERNISLENIQKIADALGLPIAELFRFPDAE</sequence>
<proteinExistence type="predicted"/>
<reference evidence="6" key="1">
    <citation type="journal article" date="2019" name="Int. J. Syst. Evol. Microbiol.">
        <title>The Global Catalogue of Microorganisms (GCM) 10K type strain sequencing project: providing services to taxonomists for standard genome sequencing and annotation.</title>
        <authorList>
            <consortium name="The Broad Institute Genomics Platform"/>
            <consortium name="The Broad Institute Genome Sequencing Center for Infectious Disease"/>
            <person name="Wu L."/>
            <person name="Ma J."/>
        </authorList>
    </citation>
    <scope>NUCLEOTIDE SEQUENCE [LARGE SCALE GENOMIC DNA]</scope>
    <source>
        <strain evidence="6">CECT 7131</strain>
    </source>
</reference>
<dbReference type="EMBL" id="JAUFPN010000302">
    <property type="protein sequence ID" value="MDN3568713.1"/>
    <property type="molecule type" value="Genomic_DNA"/>
</dbReference>
<organism evidence="5 6">
    <name type="scientific">Paeniroseomonas aquatica</name>
    <dbReference type="NCBI Taxonomy" id="373043"/>
    <lineage>
        <taxon>Bacteria</taxon>
        <taxon>Pseudomonadati</taxon>
        <taxon>Pseudomonadota</taxon>
        <taxon>Alphaproteobacteria</taxon>
        <taxon>Acetobacterales</taxon>
        <taxon>Acetobacteraceae</taxon>
        <taxon>Paeniroseomonas</taxon>
    </lineage>
</organism>
<evidence type="ECO:0000313" key="6">
    <source>
        <dbReference type="Proteomes" id="UP001529369"/>
    </source>
</evidence>
<dbReference type="Gene3D" id="1.10.260.40">
    <property type="entry name" value="lambda repressor-like DNA-binding domains"/>
    <property type="match status" value="1"/>
</dbReference>
<dbReference type="SUPFAM" id="SSF47413">
    <property type="entry name" value="lambda repressor-like DNA-binding domains"/>
    <property type="match status" value="1"/>
</dbReference>
<dbReference type="InterPro" id="IPR050807">
    <property type="entry name" value="TransReg_Diox_bact_type"/>
</dbReference>
<dbReference type="PANTHER" id="PTHR46797:SF23">
    <property type="entry name" value="HTH-TYPE TRANSCRIPTIONAL REGULATOR SUTR"/>
    <property type="match status" value="1"/>
</dbReference>